<keyword evidence="7" id="KW-1185">Reference proteome</keyword>
<accession>A0A7R9FPJ8</accession>
<dbReference type="Pfam" id="PF00400">
    <property type="entry name" value="WD40"/>
    <property type="match status" value="2"/>
</dbReference>
<evidence type="ECO:0000256" key="2">
    <source>
        <dbReference type="ARBA" id="ARBA00022574"/>
    </source>
</evidence>
<evidence type="ECO:0000313" key="6">
    <source>
        <dbReference type="EMBL" id="CAD7250316.1"/>
    </source>
</evidence>
<dbReference type="GO" id="GO:0005634">
    <property type="term" value="C:nucleus"/>
    <property type="evidence" value="ECO:0007669"/>
    <property type="project" value="TreeGrafter"/>
</dbReference>
<dbReference type="PROSITE" id="PS50294">
    <property type="entry name" value="WD_REPEATS_REGION"/>
    <property type="match status" value="1"/>
</dbReference>
<dbReference type="InterPro" id="IPR015943">
    <property type="entry name" value="WD40/YVTN_repeat-like_dom_sf"/>
</dbReference>
<dbReference type="Gene3D" id="2.130.10.10">
    <property type="entry name" value="YVTN repeat-like/Quinoprotein amine dehydrogenase"/>
    <property type="match status" value="2"/>
</dbReference>
<evidence type="ECO:0000256" key="5">
    <source>
        <dbReference type="SAM" id="MobiDB-lite"/>
    </source>
</evidence>
<dbReference type="InterPro" id="IPR044285">
    <property type="entry name" value="PWP1"/>
</dbReference>
<evidence type="ECO:0000256" key="1">
    <source>
        <dbReference type="ARBA" id="ARBA00022553"/>
    </source>
</evidence>
<dbReference type="Proteomes" id="UP000677054">
    <property type="component" value="Unassembled WGS sequence"/>
</dbReference>
<reference evidence="6" key="1">
    <citation type="submission" date="2020-11" db="EMBL/GenBank/DDBJ databases">
        <authorList>
            <person name="Tran Van P."/>
        </authorList>
    </citation>
    <scope>NUCLEOTIDE SEQUENCE</scope>
</reference>
<dbReference type="EMBL" id="LR902302">
    <property type="protein sequence ID" value="CAD7250316.1"/>
    <property type="molecule type" value="Genomic_DNA"/>
</dbReference>
<keyword evidence="2 4" id="KW-0853">WD repeat</keyword>
<evidence type="ECO:0000313" key="7">
    <source>
        <dbReference type="Proteomes" id="UP000677054"/>
    </source>
</evidence>
<gene>
    <name evidence="6" type="ORF">DSTB1V02_LOCUS10096</name>
</gene>
<feature type="region of interest" description="Disordered" evidence="5">
    <location>
        <begin position="47"/>
        <end position="75"/>
    </location>
</feature>
<dbReference type="PROSITE" id="PS00678">
    <property type="entry name" value="WD_REPEATS_1"/>
    <property type="match status" value="1"/>
</dbReference>
<dbReference type="SUPFAM" id="SSF50978">
    <property type="entry name" value="WD40 repeat-like"/>
    <property type="match status" value="1"/>
</dbReference>
<dbReference type="EMBL" id="CAJPEV010002785">
    <property type="protein sequence ID" value="CAG0898034.1"/>
    <property type="molecule type" value="Genomic_DNA"/>
</dbReference>
<dbReference type="OrthoDB" id="270624at2759"/>
<dbReference type="PROSITE" id="PS50082">
    <property type="entry name" value="WD_REPEATS_2"/>
    <property type="match status" value="1"/>
</dbReference>
<dbReference type="AlphaFoldDB" id="A0A7R9FPJ8"/>
<dbReference type="InterPro" id="IPR001680">
    <property type="entry name" value="WD40_rpt"/>
</dbReference>
<feature type="repeat" description="WD" evidence="4">
    <location>
        <begin position="244"/>
        <end position="286"/>
    </location>
</feature>
<dbReference type="PANTHER" id="PTHR14091">
    <property type="entry name" value="PERIODIC TRYPTOPHAN PROTEIN 1"/>
    <property type="match status" value="1"/>
</dbReference>
<protein>
    <recommendedName>
        <fullName evidence="8">Periodic tryptophan protein 1 homolog</fullName>
    </recommendedName>
</protein>
<evidence type="ECO:0008006" key="8">
    <source>
        <dbReference type="Google" id="ProtNLM"/>
    </source>
</evidence>
<proteinExistence type="predicted"/>
<name>A0A7R9FPJ8_9CRUS</name>
<evidence type="ECO:0000256" key="4">
    <source>
        <dbReference type="PROSITE-ProRule" id="PRU00221"/>
    </source>
</evidence>
<dbReference type="InterPro" id="IPR036322">
    <property type="entry name" value="WD40_repeat_dom_sf"/>
</dbReference>
<keyword evidence="1" id="KW-0597">Phosphoprotein</keyword>
<dbReference type="SMART" id="SM00320">
    <property type="entry name" value="WD40"/>
    <property type="match status" value="6"/>
</dbReference>
<keyword evidence="3" id="KW-0677">Repeat</keyword>
<dbReference type="PANTHER" id="PTHR14091:SF0">
    <property type="entry name" value="PERIODIC TRYPTOPHAN PROTEIN 1 HOMOLOG"/>
    <property type="match status" value="1"/>
</dbReference>
<organism evidence="6">
    <name type="scientific">Darwinula stevensoni</name>
    <dbReference type="NCBI Taxonomy" id="69355"/>
    <lineage>
        <taxon>Eukaryota</taxon>
        <taxon>Metazoa</taxon>
        <taxon>Ecdysozoa</taxon>
        <taxon>Arthropoda</taxon>
        <taxon>Crustacea</taxon>
        <taxon>Oligostraca</taxon>
        <taxon>Ostracoda</taxon>
        <taxon>Podocopa</taxon>
        <taxon>Podocopida</taxon>
        <taxon>Darwinulocopina</taxon>
        <taxon>Darwinuloidea</taxon>
        <taxon>Darwinulidae</taxon>
        <taxon>Darwinula</taxon>
    </lineage>
</organism>
<sequence>METEKEGVPRPQFISCIKWVRRGIPKENPDKVELTANELKRIIDKTKGDLEAVEDNEDEEVDEASERMEEDEESVDDIVKKYGLDDYDNEDEAGASGSGIGFGNLVCFASSKDDPLLDTASQYSDDIEDEEDVRVRPSDNFLVTGHVDGDCSSLDIYVYNPEEGSEYVHHDITLGFTPLALDWLSLGQSEDSVRNAVAVGGMSEEIQIWDLDVMNAIEPVLTLGDVKQGQRTKKKKKAKKMTRCSGHMEPVLSLAWNSILKTALASGSVDNSLFVWDLETGQPAIGIPDFADKIQTLHWHPEESQLLLTGSCDGYVKVVDGRDIDSVRSWEFYGEEVERAIWNHSSTHQFFVCTDKGKVHSCDVRQKKPLWSLACMESTSGLALSPAGIGCLAVGGKDGILKVLDVSSTSPTLVQETQVKIGTILCLEFCPDDPLTIAAGGDNRCHPLRILDLRSFPQVEERFSSRISSAGLAL</sequence>
<evidence type="ECO:0000256" key="3">
    <source>
        <dbReference type="ARBA" id="ARBA00022737"/>
    </source>
</evidence>
<dbReference type="InterPro" id="IPR019775">
    <property type="entry name" value="WD40_repeat_CS"/>
</dbReference>
<dbReference type="GO" id="GO:0006364">
    <property type="term" value="P:rRNA processing"/>
    <property type="evidence" value="ECO:0007669"/>
    <property type="project" value="InterPro"/>
</dbReference>
<feature type="compositionally biased region" description="Acidic residues" evidence="5">
    <location>
        <begin position="51"/>
        <end position="75"/>
    </location>
</feature>